<name>A0A0K2W5V0_MESPL</name>
<sequence>MTDKFGQLPRGGRADISGTEYAGKTLLALESRHKRCSRAIFLSTCRQTKKPDLRGRVSTSMD</sequence>
<dbReference type="Proteomes" id="UP000182888">
    <property type="component" value="Unassembled WGS sequence"/>
</dbReference>
<organism evidence="1 2">
    <name type="scientific">Mesorhizobium plurifarium</name>
    <dbReference type="NCBI Taxonomy" id="69974"/>
    <lineage>
        <taxon>Bacteria</taxon>
        <taxon>Pseudomonadati</taxon>
        <taxon>Pseudomonadota</taxon>
        <taxon>Alphaproteobacteria</taxon>
        <taxon>Hyphomicrobiales</taxon>
        <taxon>Phyllobacteriaceae</taxon>
        <taxon>Mesorhizobium</taxon>
    </lineage>
</organism>
<protein>
    <submittedName>
        <fullName evidence="1">Uncharacterized protein</fullName>
    </submittedName>
</protein>
<gene>
    <name evidence="1" type="ORF">MPL1032_50076</name>
</gene>
<dbReference type="AlphaFoldDB" id="A0A0K2W5V0"/>
<accession>A0A0K2W5V0</accession>
<proteinExistence type="predicted"/>
<evidence type="ECO:0000313" key="2">
    <source>
        <dbReference type="Proteomes" id="UP000182888"/>
    </source>
</evidence>
<evidence type="ECO:0000313" key="1">
    <source>
        <dbReference type="EMBL" id="CDX61876.1"/>
    </source>
</evidence>
<reference evidence="2" key="1">
    <citation type="submission" date="2014-08" db="EMBL/GenBank/DDBJ databases">
        <authorList>
            <person name="Edwards T."/>
        </authorList>
    </citation>
    <scope>NUCLEOTIDE SEQUENCE [LARGE SCALE GENOMIC DNA]</scope>
</reference>
<dbReference type="EMBL" id="CCND01000045">
    <property type="protein sequence ID" value="CDX61876.1"/>
    <property type="molecule type" value="Genomic_DNA"/>
</dbReference>